<name>A0A6V7HEP4_9HYME</name>
<evidence type="ECO:0000313" key="3">
    <source>
        <dbReference type="EMBL" id="CAD1478596.1"/>
    </source>
</evidence>
<feature type="compositionally biased region" description="Basic and acidic residues" evidence="1">
    <location>
        <begin position="1331"/>
        <end position="1343"/>
    </location>
</feature>
<dbReference type="Pfam" id="PF15255">
    <property type="entry name" value="CAP-ZIP_m"/>
    <property type="match status" value="1"/>
</dbReference>
<feature type="compositionally biased region" description="Basic and acidic residues" evidence="1">
    <location>
        <begin position="1296"/>
        <end position="1310"/>
    </location>
</feature>
<evidence type="ECO:0000259" key="2">
    <source>
        <dbReference type="Pfam" id="PF15255"/>
    </source>
</evidence>
<feature type="compositionally biased region" description="Polar residues" evidence="1">
    <location>
        <begin position="957"/>
        <end position="970"/>
    </location>
</feature>
<reference evidence="3" key="1">
    <citation type="submission" date="2020-07" db="EMBL/GenBank/DDBJ databases">
        <authorList>
            <person name="Nazaruddin N."/>
        </authorList>
    </citation>
    <scope>NUCLEOTIDE SEQUENCE</scope>
</reference>
<feature type="region of interest" description="Disordered" evidence="1">
    <location>
        <begin position="1025"/>
        <end position="1094"/>
    </location>
</feature>
<feature type="region of interest" description="Disordered" evidence="1">
    <location>
        <begin position="1221"/>
        <end position="1243"/>
    </location>
</feature>
<dbReference type="InterPro" id="IPR029341">
    <property type="entry name" value="FAM21/CAPZIP"/>
</dbReference>
<feature type="compositionally biased region" description="Basic and acidic residues" evidence="1">
    <location>
        <begin position="1501"/>
        <end position="1514"/>
    </location>
</feature>
<feature type="compositionally biased region" description="Acidic residues" evidence="1">
    <location>
        <begin position="1049"/>
        <end position="1061"/>
    </location>
</feature>
<feature type="compositionally biased region" description="Acidic residues" evidence="1">
    <location>
        <begin position="195"/>
        <end position="209"/>
    </location>
</feature>
<feature type="region of interest" description="Disordered" evidence="1">
    <location>
        <begin position="1111"/>
        <end position="1142"/>
    </location>
</feature>
<feature type="non-terminal residue" evidence="3">
    <location>
        <position position="1619"/>
    </location>
</feature>
<feature type="region of interest" description="Disordered" evidence="1">
    <location>
        <begin position="957"/>
        <end position="994"/>
    </location>
</feature>
<feature type="region of interest" description="Disordered" evidence="1">
    <location>
        <begin position="186"/>
        <end position="221"/>
    </location>
</feature>
<feature type="region of interest" description="Disordered" evidence="1">
    <location>
        <begin position="1296"/>
        <end position="1343"/>
    </location>
</feature>
<feature type="compositionally biased region" description="Polar residues" evidence="1">
    <location>
        <begin position="1490"/>
        <end position="1500"/>
    </location>
</feature>
<feature type="domain" description="FAM21/CAPZIP" evidence="2">
    <location>
        <begin position="1079"/>
        <end position="1149"/>
    </location>
</feature>
<feature type="region of interest" description="Disordered" evidence="1">
    <location>
        <begin position="654"/>
        <end position="710"/>
    </location>
</feature>
<dbReference type="OrthoDB" id="751084at2759"/>
<comment type="caution">
    <text evidence="3">The sequence shown here is derived from an EMBL/GenBank/DDBJ whole genome shotgun (WGS) entry which is preliminary data.</text>
</comment>
<organism evidence="3 4">
    <name type="scientific">Heterotrigona itama</name>
    <dbReference type="NCBI Taxonomy" id="395501"/>
    <lineage>
        <taxon>Eukaryota</taxon>
        <taxon>Metazoa</taxon>
        <taxon>Ecdysozoa</taxon>
        <taxon>Arthropoda</taxon>
        <taxon>Hexapoda</taxon>
        <taxon>Insecta</taxon>
        <taxon>Pterygota</taxon>
        <taxon>Neoptera</taxon>
        <taxon>Endopterygota</taxon>
        <taxon>Hymenoptera</taxon>
        <taxon>Apocrita</taxon>
        <taxon>Aculeata</taxon>
        <taxon>Apoidea</taxon>
        <taxon>Anthophila</taxon>
        <taxon>Apidae</taxon>
        <taxon>Heterotrigona</taxon>
    </lineage>
</organism>
<feature type="compositionally biased region" description="Basic and acidic residues" evidence="1">
    <location>
        <begin position="1462"/>
        <end position="1477"/>
    </location>
</feature>
<feature type="compositionally biased region" description="Low complexity" evidence="1">
    <location>
        <begin position="1311"/>
        <end position="1321"/>
    </location>
</feature>
<feature type="compositionally biased region" description="Low complexity" evidence="1">
    <location>
        <begin position="691"/>
        <end position="703"/>
    </location>
</feature>
<proteinExistence type="predicted"/>
<evidence type="ECO:0000256" key="1">
    <source>
        <dbReference type="SAM" id="MobiDB-lite"/>
    </source>
</evidence>
<feature type="compositionally biased region" description="Polar residues" evidence="1">
    <location>
        <begin position="1222"/>
        <end position="1238"/>
    </location>
</feature>
<feature type="compositionally biased region" description="Polar residues" evidence="1">
    <location>
        <begin position="1065"/>
        <end position="1094"/>
    </location>
</feature>
<gene>
    <name evidence="3" type="ORF">MHI_LOCUS804822</name>
</gene>
<dbReference type="Proteomes" id="UP000752696">
    <property type="component" value="Unassembled WGS sequence"/>
</dbReference>
<keyword evidence="4" id="KW-1185">Reference proteome</keyword>
<sequence length="1619" mass="179917">DASNEMDKSWDHPWTTEEMRRKRREWSLAGDAGLLKHLQQFSDNVVSRANKTQEALDSLTTQLNETTIFIDNVTNTSLALANTQFIESRVQEDNIEIGEQVETSIQQNKDEDSTTADFIASVSESVKQGLNIMYEKYKEMEFVDSDSEEEDNKVVLSVVLGPNNPYQERPLPYVIGSEKWKNSNKIGLESSSESEQVDEEEESESEDDTTAAFKDYNSSLNESDYSKRNAMAYIGNDKMDTLSQNDIDSVPESITPTDTVSKVPLPNNITPNFAEELAKRLGTVRQAQKPVVDEKNEASINRFKDDLFTPEEDENILSDKSKITLGRNKGYLNDQFTGDLSKEKQIKSYKNNIIPASIDVPPPISTFKFLQTCVFLRCSIRESVFVATKPKSAIDDLFADVDSDDIFSPKNTITKNKYSSNNNQSANSKNIQKKYLETVTATNNMATSTPEADVNTTNLFNDDEDVSDLFGSSKNSQLNKKKPVEGVSIFGNILTSEIEGKLSRRISQTQSSGSSGSNTSANYEISNESILGRSRNTILNNNISERDSSVIARNNTENSGIVTENSYSSGISIDPPSINNTGGSSIGVDFQPQMTSTLLKSEEIYRERISNDSLFTARTQNAVNVTSISNSTNNQPQEESIEDISSIQQDDAFENEDLFGPPPLPKADSKPAKSKIPSLFDDSDSGDELFSTTSSGSRSQRSSDLLTSQYSDKIKSTQRKGLFDEEIDIFNNKDSPDVDIFGIIPKPIAKQENSTSNRKFLDIPDDDLFANNIRDTMPKNNGLEKNENVTTSKEIKLFDDDDIENNDLFTIKPVKSETKNEPSIFNNDDENDLFSVKKPIDKKQKDDKQLLETVASGIDVTTRKVSVGKSESKSSDILSNNGLFSTTIGSHGLIFEDDDYDDLFSTKNISTEKIKEDAHLNLDTMEETKERSIKNVETSDDSDIFAKSEKSSVPITTLKNIEQNNDMQITRSDERDSMQNTENELKKSPPKSLDIQTTVALSSPEKNNQGAKRVVSGKIKNLMGRMGDLKMISPMDTPPVWRRSKEKMDEEDSAADRDSDDGGYVSTQGHNSPLSVSEDNTTQKQLQQSTTADENNVENAISFDEPAQVETLSTTASKTRVRIQARRRPQSRQARKSAIRQSGIDFDTVDAVKNNSQDENQVNQSSSIFSKEISTAVNVSAPHTTTVISDHLISSTNDNLYRTSDTNIFLVADDKSELGSISKESSMSANKNTLLSPSTDEEDLFDVPPDLPEDPQKEDTLFGRAPILSPVEKVISEKPPVTFKVLKDTHIKQVDDVEAETEKTPQKVEKSSTLSESSISSNANVTISRATKKESTQEDTKFEDKLEEMIDPLRDDSHDPLKDPSQLFAFVTKTPSPEKGKNLLFSEDDSLFSSGNKKLAEEKSTKKPILDLFTDDVESDLFSATLTKSISIKKPLKDTKISLFDEEDEDDSLFGSVAKKSTMESELGKKHSAEQSAKKISLFGDDDNDTNLFSEPFEQTQKSDSESIQEKSSKNDTFTSITETVRTSHITDIFADQSSGEDDIFAKISAPKKITVTSKSLFPSDDDDDDDNIFGKKFTNESQIKTTEIRSSVKKAVTRDLKKTAEKIGEDPLSALLDD</sequence>
<feature type="region of interest" description="Disordered" evidence="1">
    <location>
        <begin position="1462"/>
        <end position="1520"/>
    </location>
</feature>
<evidence type="ECO:0000313" key="4">
    <source>
        <dbReference type="Proteomes" id="UP000752696"/>
    </source>
</evidence>
<feature type="compositionally biased region" description="Basic and acidic residues" evidence="1">
    <location>
        <begin position="971"/>
        <end position="987"/>
    </location>
</feature>
<dbReference type="EMBL" id="CAJDYZ010010873">
    <property type="protein sequence ID" value="CAD1478596.1"/>
    <property type="molecule type" value="Genomic_DNA"/>
</dbReference>
<accession>A0A6V7HEP4</accession>
<protein>
    <recommendedName>
        <fullName evidence="2">FAM21/CAPZIP domain-containing protein</fullName>
    </recommendedName>
</protein>
<feature type="compositionally biased region" description="Basic residues" evidence="1">
    <location>
        <begin position="1119"/>
        <end position="1138"/>
    </location>
</feature>